<evidence type="ECO:0000313" key="7">
    <source>
        <dbReference type="Proteomes" id="UP000682843"/>
    </source>
</evidence>
<dbReference type="InterPro" id="IPR036390">
    <property type="entry name" value="WH_DNA-bd_sf"/>
</dbReference>
<dbReference type="InterPro" id="IPR036388">
    <property type="entry name" value="WH-like_DNA-bd_sf"/>
</dbReference>
<gene>
    <name evidence="6" type="ORF">RPMA_22790</name>
</gene>
<evidence type="ECO:0000313" key="6">
    <source>
        <dbReference type="EMBL" id="QUS41354.1"/>
    </source>
</evidence>
<accession>A0ABX8AC63</accession>
<evidence type="ECO:0000256" key="2">
    <source>
        <dbReference type="ARBA" id="ARBA00023125"/>
    </source>
</evidence>
<feature type="domain" description="HTH iclR-type" evidence="4">
    <location>
        <begin position="17"/>
        <end position="77"/>
    </location>
</feature>
<keyword evidence="1" id="KW-0805">Transcription regulation</keyword>
<dbReference type="InterPro" id="IPR029016">
    <property type="entry name" value="GAF-like_dom_sf"/>
</dbReference>
<dbReference type="PANTHER" id="PTHR30136:SF34">
    <property type="entry name" value="TRANSCRIPTIONAL REGULATOR"/>
    <property type="match status" value="1"/>
</dbReference>
<dbReference type="RefSeq" id="WP_211909995.1">
    <property type="nucleotide sequence ID" value="NZ_CP036498.1"/>
</dbReference>
<dbReference type="InterPro" id="IPR005471">
    <property type="entry name" value="Tscrpt_reg_IclR_N"/>
</dbReference>
<protein>
    <submittedName>
        <fullName evidence="6">IclR family transcriptional regulator</fullName>
    </submittedName>
</protein>
<reference evidence="6 7" key="1">
    <citation type="submission" date="2019-02" db="EMBL/GenBank/DDBJ databases">
        <title>Emended description of the genus Rhodopseudomonas and description of Rhodopseudomonas albus sp. nov., a non-phototrophic, heavy-metal-tolerant bacterium isolated from garden soil.</title>
        <authorList>
            <person name="Bao Z."/>
            <person name="Cao W.W."/>
            <person name="Sato Y."/>
            <person name="Nishizawa T."/>
            <person name="Zhao J."/>
            <person name="Guo Y."/>
            <person name="Ohta H."/>
        </authorList>
    </citation>
    <scope>NUCLEOTIDE SEQUENCE [LARGE SCALE GENOMIC DNA]</scope>
    <source>
        <strain evidence="6 7">SK50-23</strain>
    </source>
</reference>
<organism evidence="6 7">
    <name type="scientific">Tardiphaga alba</name>
    <dbReference type="NCBI Taxonomy" id="340268"/>
    <lineage>
        <taxon>Bacteria</taxon>
        <taxon>Pseudomonadati</taxon>
        <taxon>Pseudomonadota</taxon>
        <taxon>Alphaproteobacteria</taxon>
        <taxon>Hyphomicrobiales</taxon>
        <taxon>Nitrobacteraceae</taxon>
        <taxon>Tardiphaga</taxon>
    </lineage>
</organism>
<keyword evidence="2" id="KW-0238">DNA-binding</keyword>
<keyword evidence="3" id="KW-0804">Transcription</keyword>
<dbReference type="Pfam" id="PF09339">
    <property type="entry name" value="HTH_IclR"/>
    <property type="match status" value="1"/>
</dbReference>
<feature type="domain" description="IclR-ED" evidence="5">
    <location>
        <begin position="78"/>
        <end position="261"/>
    </location>
</feature>
<dbReference type="SUPFAM" id="SSF46785">
    <property type="entry name" value="Winged helix' DNA-binding domain"/>
    <property type="match status" value="1"/>
</dbReference>
<evidence type="ECO:0000259" key="4">
    <source>
        <dbReference type="PROSITE" id="PS51077"/>
    </source>
</evidence>
<dbReference type="Gene3D" id="3.30.450.40">
    <property type="match status" value="1"/>
</dbReference>
<dbReference type="InterPro" id="IPR050707">
    <property type="entry name" value="HTH_MetabolicPath_Reg"/>
</dbReference>
<keyword evidence="7" id="KW-1185">Reference proteome</keyword>
<dbReference type="Gene3D" id="1.10.10.10">
    <property type="entry name" value="Winged helix-like DNA-binding domain superfamily/Winged helix DNA-binding domain"/>
    <property type="match status" value="1"/>
</dbReference>
<evidence type="ECO:0000259" key="5">
    <source>
        <dbReference type="PROSITE" id="PS51078"/>
    </source>
</evidence>
<dbReference type="Proteomes" id="UP000682843">
    <property type="component" value="Chromosome"/>
</dbReference>
<dbReference type="InterPro" id="IPR012794">
    <property type="entry name" value="PcaR_PcaU"/>
</dbReference>
<dbReference type="SMART" id="SM00346">
    <property type="entry name" value="HTH_ICLR"/>
    <property type="match status" value="1"/>
</dbReference>
<dbReference type="InterPro" id="IPR014757">
    <property type="entry name" value="Tscrpt_reg_IclR_C"/>
</dbReference>
<dbReference type="EMBL" id="CP036498">
    <property type="protein sequence ID" value="QUS41354.1"/>
    <property type="molecule type" value="Genomic_DNA"/>
</dbReference>
<dbReference type="PROSITE" id="PS51078">
    <property type="entry name" value="ICLR_ED"/>
    <property type="match status" value="1"/>
</dbReference>
<dbReference type="PROSITE" id="PS51077">
    <property type="entry name" value="HTH_ICLR"/>
    <property type="match status" value="1"/>
</dbReference>
<dbReference type="PANTHER" id="PTHR30136">
    <property type="entry name" value="HELIX-TURN-HELIX TRANSCRIPTIONAL REGULATOR, ICLR FAMILY"/>
    <property type="match status" value="1"/>
</dbReference>
<evidence type="ECO:0000256" key="1">
    <source>
        <dbReference type="ARBA" id="ARBA00023015"/>
    </source>
</evidence>
<dbReference type="SUPFAM" id="SSF55781">
    <property type="entry name" value="GAF domain-like"/>
    <property type="match status" value="1"/>
</dbReference>
<dbReference type="Pfam" id="PF01614">
    <property type="entry name" value="IclR_C"/>
    <property type="match status" value="1"/>
</dbReference>
<sequence>MPKIKRPDDERGNTDFIESLDRGLRVFEVFGAQSRPRTLSDVAKAADLPRATARRILFTLEHRGYVTSDGKLFALTPQVLALAGSYMTSNQIVTILQPVLDQISSDAQEISSLAVLQGNDVIFVARASPARVFSAGIDLGYRLPAYCSSVGRAMLGKYSNEDLTQALDAMTLTAMTPFTVTDRESLKAAIITDREKGYSLVDREAEPGFRSISVPVRRYDDTIVAAVNMGAHVDRVSTGEMIDRFLPLLRDAAATVKPLLL</sequence>
<proteinExistence type="predicted"/>
<evidence type="ECO:0000256" key="3">
    <source>
        <dbReference type="ARBA" id="ARBA00023163"/>
    </source>
</evidence>
<dbReference type="NCBIfam" id="TIGR02431">
    <property type="entry name" value="pcaR_pcaU"/>
    <property type="match status" value="1"/>
</dbReference>
<name>A0ABX8AC63_9BRAD</name>